<dbReference type="RefSeq" id="XP_062646526.1">
    <property type="nucleotide sequence ID" value="XM_062791300.1"/>
</dbReference>
<reference evidence="2" key="2">
    <citation type="submission" date="2023-05" db="EMBL/GenBank/DDBJ databases">
        <authorList>
            <consortium name="Lawrence Berkeley National Laboratory"/>
            <person name="Steindorff A."/>
            <person name="Hensen N."/>
            <person name="Bonometti L."/>
            <person name="Westerberg I."/>
            <person name="Brannstrom I.O."/>
            <person name="Guillou S."/>
            <person name="Cros-Aarteil S."/>
            <person name="Calhoun S."/>
            <person name="Haridas S."/>
            <person name="Kuo A."/>
            <person name="Mondo S."/>
            <person name="Pangilinan J."/>
            <person name="Riley R."/>
            <person name="Labutti K."/>
            <person name="Andreopoulos B."/>
            <person name="Lipzen A."/>
            <person name="Chen C."/>
            <person name="Yanf M."/>
            <person name="Daum C."/>
            <person name="Ng V."/>
            <person name="Clum A."/>
            <person name="Ohm R."/>
            <person name="Martin F."/>
            <person name="Silar P."/>
            <person name="Natvig D."/>
            <person name="Lalanne C."/>
            <person name="Gautier V."/>
            <person name="Ament-Velasquez S.L."/>
            <person name="Kruys A."/>
            <person name="Hutchinson M.I."/>
            <person name="Powell A.J."/>
            <person name="Barry K."/>
            <person name="Miller A.N."/>
            <person name="Grigoriev I.V."/>
            <person name="Debuchy R."/>
            <person name="Gladieux P."/>
            <person name="Thoren M.H."/>
            <person name="Johannesson H."/>
        </authorList>
    </citation>
    <scope>NUCLEOTIDE SEQUENCE</scope>
    <source>
        <strain evidence="2">CBS 731.68</strain>
    </source>
</reference>
<gene>
    <name evidence="2" type="ORF">N657DRAFT_634760</name>
</gene>
<dbReference type="GeneID" id="87828069"/>
<comment type="caution">
    <text evidence="2">The sequence shown here is derived from an EMBL/GenBank/DDBJ whole genome shotgun (WGS) entry which is preliminary data.</text>
</comment>
<organism evidence="2 3">
    <name type="scientific">Parathielavia appendiculata</name>
    <dbReference type="NCBI Taxonomy" id="2587402"/>
    <lineage>
        <taxon>Eukaryota</taxon>
        <taxon>Fungi</taxon>
        <taxon>Dikarya</taxon>
        <taxon>Ascomycota</taxon>
        <taxon>Pezizomycotina</taxon>
        <taxon>Sordariomycetes</taxon>
        <taxon>Sordariomycetidae</taxon>
        <taxon>Sordariales</taxon>
        <taxon>Chaetomiaceae</taxon>
        <taxon>Parathielavia</taxon>
    </lineage>
</organism>
<sequence length="223" mass="25566">MPGEDVITLHEAQPLRQPGTPVDNRPAPSRPNHVGQRPYQSIAVSEEARSFWDQPEKPEMTLALTRQSPYRRPRESNIIGHPSEQTCSPEKRIDLVYDPSNGDKNMTVQLVMDVEEDWEADFEAFCRLRRLGQNKDARKHFVATRTPEHRAHPMAAVRRDASCVRRLQGHGSLDPSFRARETINRRASLARGRQNTRSYKLFNLLLSRSRDVTPEGIHVALKM</sequence>
<feature type="region of interest" description="Disordered" evidence="1">
    <location>
        <begin position="1"/>
        <end position="39"/>
    </location>
</feature>
<dbReference type="Proteomes" id="UP001302602">
    <property type="component" value="Unassembled WGS sequence"/>
</dbReference>
<proteinExistence type="predicted"/>
<feature type="region of interest" description="Disordered" evidence="1">
    <location>
        <begin position="67"/>
        <end position="86"/>
    </location>
</feature>
<evidence type="ECO:0000313" key="2">
    <source>
        <dbReference type="EMBL" id="KAK4122755.1"/>
    </source>
</evidence>
<reference evidence="2" key="1">
    <citation type="journal article" date="2023" name="Mol. Phylogenet. Evol.">
        <title>Genome-scale phylogeny and comparative genomics of the fungal order Sordariales.</title>
        <authorList>
            <person name="Hensen N."/>
            <person name="Bonometti L."/>
            <person name="Westerberg I."/>
            <person name="Brannstrom I.O."/>
            <person name="Guillou S."/>
            <person name="Cros-Aarteil S."/>
            <person name="Calhoun S."/>
            <person name="Haridas S."/>
            <person name="Kuo A."/>
            <person name="Mondo S."/>
            <person name="Pangilinan J."/>
            <person name="Riley R."/>
            <person name="LaButti K."/>
            <person name="Andreopoulos B."/>
            <person name="Lipzen A."/>
            <person name="Chen C."/>
            <person name="Yan M."/>
            <person name="Daum C."/>
            <person name="Ng V."/>
            <person name="Clum A."/>
            <person name="Steindorff A."/>
            <person name="Ohm R.A."/>
            <person name="Martin F."/>
            <person name="Silar P."/>
            <person name="Natvig D.O."/>
            <person name="Lalanne C."/>
            <person name="Gautier V."/>
            <person name="Ament-Velasquez S.L."/>
            <person name="Kruys A."/>
            <person name="Hutchinson M.I."/>
            <person name="Powell A.J."/>
            <person name="Barry K."/>
            <person name="Miller A.N."/>
            <person name="Grigoriev I.V."/>
            <person name="Debuchy R."/>
            <person name="Gladieux P."/>
            <person name="Hiltunen Thoren M."/>
            <person name="Johannesson H."/>
        </authorList>
    </citation>
    <scope>NUCLEOTIDE SEQUENCE</scope>
    <source>
        <strain evidence="2">CBS 731.68</strain>
    </source>
</reference>
<evidence type="ECO:0000256" key="1">
    <source>
        <dbReference type="SAM" id="MobiDB-lite"/>
    </source>
</evidence>
<keyword evidence="3" id="KW-1185">Reference proteome</keyword>
<dbReference type="EMBL" id="MU853230">
    <property type="protein sequence ID" value="KAK4122755.1"/>
    <property type="molecule type" value="Genomic_DNA"/>
</dbReference>
<dbReference type="AlphaFoldDB" id="A0AAN6TYR2"/>
<accession>A0AAN6TYR2</accession>
<evidence type="ECO:0000313" key="3">
    <source>
        <dbReference type="Proteomes" id="UP001302602"/>
    </source>
</evidence>
<name>A0AAN6TYR2_9PEZI</name>
<protein>
    <submittedName>
        <fullName evidence="2">Uncharacterized protein</fullName>
    </submittedName>
</protein>